<evidence type="ECO:0000313" key="2">
    <source>
        <dbReference type="EMBL" id="EPE07487.1"/>
    </source>
</evidence>
<feature type="region of interest" description="Disordered" evidence="1">
    <location>
        <begin position="268"/>
        <end position="320"/>
    </location>
</feature>
<feature type="region of interest" description="Disordered" evidence="1">
    <location>
        <begin position="1"/>
        <end position="60"/>
    </location>
</feature>
<evidence type="ECO:0000256" key="1">
    <source>
        <dbReference type="SAM" id="MobiDB-lite"/>
    </source>
</evidence>
<protein>
    <submittedName>
        <fullName evidence="2">Uncharacterized protein</fullName>
    </submittedName>
</protein>
<dbReference type="AlphaFoldDB" id="S3C3W6"/>
<proteinExistence type="predicted"/>
<dbReference type="HOGENOM" id="CLU_821590_0_0_1"/>
<gene>
    <name evidence="2" type="ORF">F503_08138</name>
</gene>
<feature type="compositionally biased region" description="Polar residues" evidence="1">
    <location>
        <begin position="142"/>
        <end position="156"/>
    </location>
</feature>
<feature type="compositionally biased region" description="Pro residues" evidence="1">
    <location>
        <begin position="308"/>
        <end position="318"/>
    </location>
</feature>
<name>S3C3W6_OPHP1</name>
<feature type="compositionally biased region" description="Low complexity" evidence="1">
    <location>
        <begin position="290"/>
        <end position="307"/>
    </location>
</feature>
<feature type="compositionally biased region" description="Pro residues" evidence="1">
    <location>
        <begin position="25"/>
        <end position="36"/>
    </location>
</feature>
<dbReference type="EMBL" id="KE148151">
    <property type="protein sequence ID" value="EPE07487.1"/>
    <property type="molecule type" value="Genomic_DNA"/>
</dbReference>
<sequence>MSGGTSTMQHAPALAHSPSQDDLQPPSPLSPPPPQTPTETASTGPPTFLGPTWLSLDTRFGDDEDHPMDFRLECDSVCETATATSDALSIATSTIRGDDRTVTSSDGDRSTIRGLSSPMQQLSDFSNFLSLRTPVSRQSLATQDSASTIRRTVSSRHSNDTDDTATASFVFGSSHLSHTTTLEHDDPDAYGWEAELEHRKSNASSAVPRSSAIDLRRASNPNDHSGNSSSSNSVFSMSSETAEHHKRQHGGSLVRRQSFFQRMFNVKPGKDKEASPPSAQSVPIPSAAKPTRSLTAPPSSTASSSQPLSPPSISPVPNMPALSLLLGNLSTMRENNRL</sequence>
<accession>S3C3W6</accession>
<feature type="compositionally biased region" description="Low complexity" evidence="1">
    <location>
        <begin position="219"/>
        <end position="239"/>
    </location>
</feature>
<feature type="region of interest" description="Disordered" evidence="1">
    <location>
        <begin position="216"/>
        <end position="255"/>
    </location>
</feature>
<dbReference type="OrthoDB" id="10528293at2759"/>
<organism evidence="2 3">
    <name type="scientific">Ophiostoma piceae (strain UAMH 11346)</name>
    <name type="common">Sap stain fungus</name>
    <dbReference type="NCBI Taxonomy" id="1262450"/>
    <lineage>
        <taxon>Eukaryota</taxon>
        <taxon>Fungi</taxon>
        <taxon>Dikarya</taxon>
        <taxon>Ascomycota</taxon>
        <taxon>Pezizomycotina</taxon>
        <taxon>Sordariomycetes</taxon>
        <taxon>Sordariomycetidae</taxon>
        <taxon>Ophiostomatales</taxon>
        <taxon>Ophiostomataceae</taxon>
        <taxon>Ophiostoma</taxon>
    </lineage>
</organism>
<reference evidence="2 3" key="1">
    <citation type="journal article" date="2013" name="BMC Genomics">
        <title>The genome and transcriptome of the pine saprophyte Ophiostoma piceae, and a comparison with the bark beetle-associated pine pathogen Grosmannia clavigera.</title>
        <authorList>
            <person name="Haridas S."/>
            <person name="Wang Y."/>
            <person name="Lim L."/>
            <person name="Massoumi Alamouti S."/>
            <person name="Jackman S."/>
            <person name="Docking R."/>
            <person name="Robertson G."/>
            <person name="Birol I."/>
            <person name="Bohlmann J."/>
            <person name="Breuil C."/>
        </authorList>
    </citation>
    <scope>NUCLEOTIDE SEQUENCE [LARGE SCALE GENOMIC DNA]</scope>
    <source>
        <strain evidence="2 3">UAMH 11346</strain>
    </source>
</reference>
<evidence type="ECO:0000313" key="3">
    <source>
        <dbReference type="Proteomes" id="UP000016923"/>
    </source>
</evidence>
<dbReference type="VEuPathDB" id="FungiDB:F503_08138"/>
<feature type="region of interest" description="Disordered" evidence="1">
    <location>
        <begin position="142"/>
        <end position="164"/>
    </location>
</feature>
<dbReference type="Proteomes" id="UP000016923">
    <property type="component" value="Unassembled WGS sequence"/>
</dbReference>
<keyword evidence="3" id="KW-1185">Reference proteome</keyword>